<keyword evidence="2" id="KW-0813">Transport</keyword>
<feature type="transmembrane region" description="Helical" evidence="6">
    <location>
        <begin position="207"/>
        <end position="227"/>
    </location>
</feature>
<dbReference type="InterPro" id="IPR011701">
    <property type="entry name" value="MFS"/>
</dbReference>
<evidence type="ECO:0000313" key="8">
    <source>
        <dbReference type="EMBL" id="KIW47869.1"/>
    </source>
</evidence>
<reference evidence="8 9" key="1">
    <citation type="submission" date="2015-01" db="EMBL/GenBank/DDBJ databases">
        <title>The Genome Sequence of Exophiala oligosperma CBS72588.</title>
        <authorList>
            <consortium name="The Broad Institute Genomics Platform"/>
            <person name="Cuomo C."/>
            <person name="de Hoog S."/>
            <person name="Gorbushina A."/>
            <person name="Stielow B."/>
            <person name="Teixiera M."/>
            <person name="Abouelleil A."/>
            <person name="Chapman S.B."/>
            <person name="Priest M."/>
            <person name="Young S.K."/>
            <person name="Wortman J."/>
            <person name="Nusbaum C."/>
            <person name="Birren B."/>
        </authorList>
    </citation>
    <scope>NUCLEOTIDE SEQUENCE [LARGE SCALE GENOMIC DNA]</scope>
    <source>
        <strain evidence="8 9">CBS 72588</strain>
    </source>
</reference>
<evidence type="ECO:0000256" key="5">
    <source>
        <dbReference type="ARBA" id="ARBA00023136"/>
    </source>
</evidence>
<feature type="transmembrane region" description="Helical" evidence="6">
    <location>
        <begin position="401"/>
        <end position="423"/>
    </location>
</feature>
<accession>A0A0D2EIV2</accession>
<dbReference type="VEuPathDB" id="FungiDB:PV06_00525"/>
<sequence>MDVDNKKANSHGDLVVIPSNTHGDVQPVSADEGAAVPRLLRKLDFIVLPCLTVMYIFNSLDRSNLGNAATAGLLKDTHLKGNQYNIVLSTYYTAFVVFGPLMAVFTKICSGKVALPTMMLGFGVASAATASVRSFGALIACRMVVGAFESGFLASVVYYLSTFYTRAEIASRIALFYAGAVIASAFGGLLAYGVFHIQHAALPSWAYLFILEGCVTCLLAMAAYFVLPRDISHAWFFTAQEKRVAESRILLNSMDVQSTRFNWHGALSEFRTIHFYARALIAVCFGILAQSSANFLALMTVRLGYSVTKTNLYTVAPALTAAVFVVGFGYSSDYFCERGFHMATPMVIGLIGYIILMVVDVTNHKGTGYLAIFFCTIGAYPMSVIFSAWTVANIPDMNARALTTGTLFAIGSSTGLISSNIFVTSQAPRYMTALIINGTFSGIVQQEQRGVIMKVPWKEEEEKEKS</sequence>
<evidence type="ECO:0000256" key="1">
    <source>
        <dbReference type="ARBA" id="ARBA00004141"/>
    </source>
</evidence>
<dbReference type="Gene3D" id="1.20.1250.20">
    <property type="entry name" value="MFS general substrate transporter like domains"/>
    <property type="match status" value="1"/>
</dbReference>
<proteinExistence type="predicted"/>
<dbReference type="EMBL" id="KN847332">
    <property type="protein sequence ID" value="KIW47869.1"/>
    <property type="molecule type" value="Genomic_DNA"/>
</dbReference>
<dbReference type="GO" id="GO:0016020">
    <property type="term" value="C:membrane"/>
    <property type="evidence" value="ECO:0007669"/>
    <property type="project" value="UniProtKB-SubCell"/>
</dbReference>
<dbReference type="PANTHER" id="PTHR43791:SF50">
    <property type="entry name" value="TRANSPORTER, PUTATIVE (AFU_ORTHOLOGUE AFUA_2G00840)-RELATED"/>
    <property type="match status" value="1"/>
</dbReference>
<evidence type="ECO:0000313" key="9">
    <source>
        <dbReference type="Proteomes" id="UP000053342"/>
    </source>
</evidence>
<feature type="transmembrane region" description="Helical" evidence="6">
    <location>
        <begin position="275"/>
        <end position="298"/>
    </location>
</feature>
<dbReference type="PROSITE" id="PS50850">
    <property type="entry name" value="MFS"/>
    <property type="match status" value="1"/>
</dbReference>
<keyword evidence="5 6" id="KW-0472">Membrane</keyword>
<name>A0A0D2EIV2_9EURO</name>
<dbReference type="PANTHER" id="PTHR43791">
    <property type="entry name" value="PERMEASE-RELATED"/>
    <property type="match status" value="1"/>
</dbReference>
<dbReference type="SUPFAM" id="SSF103473">
    <property type="entry name" value="MFS general substrate transporter"/>
    <property type="match status" value="1"/>
</dbReference>
<dbReference type="Proteomes" id="UP000053342">
    <property type="component" value="Unassembled WGS sequence"/>
</dbReference>
<feature type="domain" description="Major facilitator superfamily (MFS) profile" evidence="7">
    <location>
        <begin position="47"/>
        <end position="466"/>
    </location>
</feature>
<keyword evidence="3 6" id="KW-0812">Transmembrane</keyword>
<feature type="transmembrane region" description="Helical" evidence="6">
    <location>
        <begin position="342"/>
        <end position="362"/>
    </location>
</feature>
<dbReference type="GO" id="GO:0022857">
    <property type="term" value="F:transmembrane transporter activity"/>
    <property type="evidence" value="ECO:0007669"/>
    <property type="project" value="InterPro"/>
</dbReference>
<feature type="transmembrane region" description="Helical" evidence="6">
    <location>
        <begin position="84"/>
        <end position="108"/>
    </location>
</feature>
<evidence type="ECO:0000256" key="3">
    <source>
        <dbReference type="ARBA" id="ARBA00022692"/>
    </source>
</evidence>
<feature type="transmembrane region" description="Helical" evidence="6">
    <location>
        <begin position="114"/>
        <end position="132"/>
    </location>
</feature>
<feature type="transmembrane region" description="Helical" evidence="6">
    <location>
        <begin position="369"/>
        <end position="389"/>
    </location>
</feature>
<dbReference type="Pfam" id="PF07690">
    <property type="entry name" value="MFS_1"/>
    <property type="match status" value="1"/>
</dbReference>
<evidence type="ECO:0000256" key="4">
    <source>
        <dbReference type="ARBA" id="ARBA00022989"/>
    </source>
</evidence>
<dbReference type="InterPro" id="IPR020846">
    <property type="entry name" value="MFS_dom"/>
</dbReference>
<evidence type="ECO:0000256" key="6">
    <source>
        <dbReference type="SAM" id="Phobius"/>
    </source>
</evidence>
<dbReference type="RefSeq" id="XP_016268085.1">
    <property type="nucleotide sequence ID" value="XM_016401032.1"/>
</dbReference>
<feature type="transmembrane region" description="Helical" evidence="6">
    <location>
        <begin position="139"/>
        <end position="161"/>
    </location>
</feature>
<feature type="transmembrane region" description="Helical" evidence="6">
    <location>
        <begin position="310"/>
        <end position="330"/>
    </location>
</feature>
<protein>
    <recommendedName>
        <fullName evidence="7">Major facilitator superfamily (MFS) profile domain-containing protein</fullName>
    </recommendedName>
</protein>
<dbReference type="GeneID" id="27352599"/>
<evidence type="ECO:0000259" key="7">
    <source>
        <dbReference type="PROSITE" id="PS50850"/>
    </source>
</evidence>
<keyword evidence="4 6" id="KW-1133">Transmembrane helix</keyword>
<dbReference type="InterPro" id="IPR036259">
    <property type="entry name" value="MFS_trans_sf"/>
</dbReference>
<dbReference type="HOGENOM" id="CLU_001265_0_1_1"/>
<comment type="subcellular location">
    <subcellularLocation>
        <location evidence="1">Membrane</location>
        <topology evidence="1">Multi-pass membrane protein</topology>
    </subcellularLocation>
</comment>
<gene>
    <name evidence="8" type="ORF">PV06_00525</name>
</gene>
<organism evidence="8 9">
    <name type="scientific">Exophiala oligosperma</name>
    <dbReference type="NCBI Taxonomy" id="215243"/>
    <lineage>
        <taxon>Eukaryota</taxon>
        <taxon>Fungi</taxon>
        <taxon>Dikarya</taxon>
        <taxon>Ascomycota</taxon>
        <taxon>Pezizomycotina</taxon>
        <taxon>Eurotiomycetes</taxon>
        <taxon>Chaetothyriomycetidae</taxon>
        <taxon>Chaetothyriales</taxon>
        <taxon>Herpotrichiellaceae</taxon>
        <taxon>Exophiala</taxon>
    </lineage>
</organism>
<evidence type="ECO:0000256" key="2">
    <source>
        <dbReference type="ARBA" id="ARBA00022448"/>
    </source>
</evidence>
<dbReference type="AlphaFoldDB" id="A0A0D2EIV2"/>
<feature type="transmembrane region" description="Helical" evidence="6">
    <location>
        <begin position="173"/>
        <end position="195"/>
    </location>
</feature>
<keyword evidence="9" id="KW-1185">Reference proteome</keyword>
<dbReference type="OrthoDB" id="2985014at2759"/>